<evidence type="ECO:0000256" key="13">
    <source>
        <dbReference type="ARBA" id="ARBA00057383"/>
    </source>
</evidence>
<sequence length="420" mass="45380">MENSSLLGGDAHNSGLIDFLRMDTLKQVVDSQEDVAMDALAASVIFLEGSAFRNAAGADFMAAPPSETPHLMPAFWDSPLSHGINVFVGLVLCFTMLGLGCTVELSQLGEHIRRPIGVLLALVCQFVIMPLVAFLLALAFSLDDVAAMAVLLCGCCPGGNLSNIMCLLVQGEMNLSIIMTISSTLLALVLMPLCLWIYSRAWINTPVVNLMPFGAIILTLCSTLIPIGLGVMLRYRYTRVADIVLKVSLWSLLITLVLLFILTGAMLGPELLSTIPPSVYVVAVLMPLCGYAAGYGLALLFELPPNSCRSVSLETGCQNVQLCTAILKLAFPPQLMGGMYMFPLLYALFQAAEAGIFILAYKMYRKEVLHKADRMGDGEDITYQRFQDEDNGFDSSYGAVTVSDPNTIMLDPCPPDPTPV</sequence>
<feature type="transmembrane region" description="Helical" evidence="17">
    <location>
        <begin position="210"/>
        <end position="235"/>
    </location>
</feature>
<accession>A0AAV1N9I8</accession>
<dbReference type="Pfam" id="PF01758">
    <property type="entry name" value="SBF"/>
    <property type="match status" value="1"/>
</dbReference>
<evidence type="ECO:0000256" key="11">
    <source>
        <dbReference type="ARBA" id="ARBA00023180"/>
    </source>
</evidence>
<dbReference type="FunFam" id="1.20.1530.20:FF:000013">
    <property type="entry name" value="sodium/bile acid cotransporter 4"/>
    <property type="match status" value="1"/>
</dbReference>
<dbReference type="AlphaFoldDB" id="A0AAV1N9I8"/>
<dbReference type="EMBL" id="CAWUFR010000024">
    <property type="protein sequence ID" value="CAK6956130.1"/>
    <property type="molecule type" value="Genomic_DNA"/>
</dbReference>
<evidence type="ECO:0000256" key="10">
    <source>
        <dbReference type="ARBA" id="ARBA00023136"/>
    </source>
</evidence>
<organism evidence="18 19">
    <name type="scientific">Scomber scombrus</name>
    <name type="common">Atlantic mackerel</name>
    <name type="synonym">Scomber vernalis</name>
    <dbReference type="NCBI Taxonomy" id="13677"/>
    <lineage>
        <taxon>Eukaryota</taxon>
        <taxon>Metazoa</taxon>
        <taxon>Chordata</taxon>
        <taxon>Craniata</taxon>
        <taxon>Vertebrata</taxon>
        <taxon>Euteleostomi</taxon>
        <taxon>Actinopterygii</taxon>
        <taxon>Neopterygii</taxon>
        <taxon>Teleostei</taxon>
        <taxon>Neoteleostei</taxon>
        <taxon>Acanthomorphata</taxon>
        <taxon>Pelagiaria</taxon>
        <taxon>Scombriformes</taxon>
        <taxon>Scombridae</taxon>
        <taxon>Scomber</taxon>
    </lineage>
</organism>
<keyword evidence="4" id="KW-1003">Cell membrane</keyword>
<keyword evidence="8" id="KW-0915">Sodium</keyword>
<evidence type="ECO:0000256" key="17">
    <source>
        <dbReference type="SAM" id="Phobius"/>
    </source>
</evidence>
<keyword evidence="7 17" id="KW-1133">Transmembrane helix</keyword>
<evidence type="ECO:0000256" key="3">
    <source>
        <dbReference type="ARBA" id="ARBA00022448"/>
    </source>
</evidence>
<evidence type="ECO:0000256" key="16">
    <source>
        <dbReference type="ARBA" id="ARBA00082913"/>
    </source>
</evidence>
<evidence type="ECO:0000313" key="18">
    <source>
        <dbReference type="EMBL" id="CAK6956130.1"/>
    </source>
</evidence>
<gene>
    <name evidence="18" type="ORF">FSCOSCO3_A010351</name>
</gene>
<evidence type="ECO:0000256" key="2">
    <source>
        <dbReference type="ARBA" id="ARBA00006528"/>
    </source>
</evidence>
<dbReference type="GO" id="GO:0008508">
    <property type="term" value="F:bile acid:sodium symporter activity"/>
    <property type="evidence" value="ECO:0007669"/>
    <property type="project" value="TreeGrafter"/>
</dbReference>
<evidence type="ECO:0000256" key="7">
    <source>
        <dbReference type="ARBA" id="ARBA00022989"/>
    </source>
</evidence>
<evidence type="ECO:0000313" key="19">
    <source>
        <dbReference type="Proteomes" id="UP001314229"/>
    </source>
</evidence>
<keyword evidence="10 17" id="KW-0472">Membrane</keyword>
<dbReference type="InterPro" id="IPR038770">
    <property type="entry name" value="Na+/solute_symporter_sf"/>
</dbReference>
<feature type="transmembrane region" description="Helical" evidence="17">
    <location>
        <begin position="117"/>
        <end position="140"/>
    </location>
</feature>
<feature type="transmembrane region" description="Helical" evidence="17">
    <location>
        <begin position="279"/>
        <end position="301"/>
    </location>
</feature>
<feature type="transmembrane region" description="Helical" evidence="17">
    <location>
        <begin position="343"/>
        <end position="361"/>
    </location>
</feature>
<protein>
    <recommendedName>
        <fullName evidence="14">Sodium/bile acid cotransporter 4</fullName>
    </recommendedName>
    <alternativeName>
        <fullName evidence="15">Na(+)/bile acid cotransporter 4</fullName>
    </alternativeName>
    <alternativeName>
        <fullName evidence="16">Solute carrier family 10 member 4</fullName>
    </alternativeName>
</protein>
<keyword evidence="19" id="KW-1185">Reference proteome</keyword>
<evidence type="ECO:0000256" key="9">
    <source>
        <dbReference type="ARBA" id="ARBA00023065"/>
    </source>
</evidence>
<evidence type="ECO:0000256" key="15">
    <source>
        <dbReference type="ARBA" id="ARBA00076517"/>
    </source>
</evidence>
<dbReference type="PANTHER" id="PTHR10361">
    <property type="entry name" value="SODIUM-BILE ACID COTRANSPORTER"/>
    <property type="match status" value="1"/>
</dbReference>
<feature type="transmembrane region" description="Helical" evidence="17">
    <location>
        <begin position="247"/>
        <end position="267"/>
    </location>
</feature>
<evidence type="ECO:0000256" key="4">
    <source>
        <dbReference type="ARBA" id="ARBA00022475"/>
    </source>
</evidence>
<dbReference type="InterPro" id="IPR002657">
    <property type="entry name" value="BilAc:Na_symport/Acr3"/>
</dbReference>
<keyword evidence="12" id="KW-0739">Sodium transport</keyword>
<evidence type="ECO:0000256" key="12">
    <source>
        <dbReference type="ARBA" id="ARBA00023201"/>
    </source>
</evidence>
<dbReference type="Gene3D" id="1.20.1530.20">
    <property type="match status" value="1"/>
</dbReference>
<evidence type="ECO:0000256" key="14">
    <source>
        <dbReference type="ARBA" id="ARBA00071630"/>
    </source>
</evidence>
<name>A0AAV1N9I8_SCOSC</name>
<feature type="transmembrane region" description="Helical" evidence="17">
    <location>
        <begin position="175"/>
        <end position="198"/>
    </location>
</feature>
<evidence type="ECO:0000256" key="5">
    <source>
        <dbReference type="ARBA" id="ARBA00022692"/>
    </source>
</evidence>
<keyword evidence="9" id="KW-0406">Ion transport</keyword>
<comment type="similarity">
    <text evidence="2">Belongs to the bile acid:sodium symporter (BASS) (TC 2.A.28) family.</text>
</comment>
<dbReference type="PANTHER" id="PTHR10361:SF41">
    <property type="entry name" value="SODIUM_BILE ACID COTRANSPORTER 4"/>
    <property type="match status" value="1"/>
</dbReference>
<comment type="function">
    <text evidence="13">Transporter for bile acids.</text>
</comment>
<dbReference type="InterPro" id="IPR004710">
    <property type="entry name" value="Bilac:Na_transpt"/>
</dbReference>
<keyword evidence="6" id="KW-0769">Symport</keyword>
<dbReference type="GO" id="GO:0005886">
    <property type="term" value="C:plasma membrane"/>
    <property type="evidence" value="ECO:0007669"/>
    <property type="project" value="UniProtKB-SubCell"/>
</dbReference>
<comment type="caution">
    <text evidence="18">The sequence shown here is derived from an EMBL/GenBank/DDBJ whole genome shotgun (WGS) entry which is preliminary data.</text>
</comment>
<feature type="transmembrane region" description="Helical" evidence="17">
    <location>
        <begin position="84"/>
        <end position="105"/>
    </location>
</feature>
<evidence type="ECO:0000256" key="1">
    <source>
        <dbReference type="ARBA" id="ARBA00004651"/>
    </source>
</evidence>
<proteinExistence type="inferred from homology"/>
<keyword evidence="11" id="KW-0325">Glycoprotein</keyword>
<evidence type="ECO:0000256" key="8">
    <source>
        <dbReference type="ARBA" id="ARBA00023053"/>
    </source>
</evidence>
<keyword evidence="5 17" id="KW-0812">Transmembrane</keyword>
<feature type="transmembrane region" description="Helical" evidence="17">
    <location>
        <begin position="146"/>
        <end position="168"/>
    </location>
</feature>
<keyword evidence="3" id="KW-0813">Transport</keyword>
<reference evidence="18 19" key="1">
    <citation type="submission" date="2024-01" db="EMBL/GenBank/DDBJ databases">
        <authorList>
            <person name="Alioto T."/>
            <person name="Alioto T."/>
            <person name="Gomez Garrido J."/>
        </authorList>
    </citation>
    <scope>NUCLEOTIDE SEQUENCE [LARGE SCALE GENOMIC DNA]</scope>
</reference>
<evidence type="ECO:0000256" key="6">
    <source>
        <dbReference type="ARBA" id="ARBA00022847"/>
    </source>
</evidence>
<comment type="subcellular location">
    <subcellularLocation>
        <location evidence="1">Cell membrane</location>
        <topology evidence="1">Multi-pass membrane protein</topology>
    </subcellularLocation>
</comment>
<dbReference type="Proteomes" id="UP001314229">
    <property type="component" value="Unassembled WGS sequence"/>
</dbReference>